<dbReference type="AlphaFoldDB" id="A0A917LQF2"/>
<evidence type="ECO:0000313" key="7">
    <source>
        <dbReference type="Proteomes" id="UP000625976"/>
    </source>
</evidence>
<feature type="repeat" description="TPR" evidence="3">
    <location>
        <begin position="102"/>
        <end position="135"/>
    </location>
</feature>
<organism evidence="6 7">
    <name type="scientific">Bizionia arctica</name>
    <dbReference type="NCBI Taxonomy" id="1495645"/>
    <lineage>
        <taxon>Bacteria</taxon>
        <taxon>Pseudomonadati</taxon>
        <taxon>Bacteroidota</taxon>
        <taxon>Flavobacteriia</taxon>
        <taxon>Flavobacteriales</taxon>
        <taxon>Flavobacteriaceae</taxon>
        <taxon>Bizionia</taxon>
    </lineage>
</organism>
<dbReference type="Pfam" id="PF13424">
    <property type="entry name" value="TPR_12"/>
    <property type="match status" value="5"/>
</dbReference>
<evidence type="ECO:0000256" key="1">
    <source>
        <dbReference type="ARBA" id="ARBA00022737"/>
    </source>
</evidence>
<feature type="repeat" description="TPR" evidence="3">
    <location>
        <begin position="140"/>
        <end position="173"/>
    </location>
</feature>
<dbReference type="EMBL" id="BMFQ01000003">
    <property type="protein sequence ID" value="GGG51793.1"/>
    <property type="molecule type" value="Genomic_DNA"/>
</dbReference>
<keyword evidence="4" id="KW-0175">Coiled coil</keyword>
<dbReference type="SMART" id="SM00028">
    <property type="entry name" value="TPR"/>
    <property type="match status" value="12"/>
</dbReference>
<protein>
    <recommendedName>
        <fullName evidence="5">CHAT domain-containing protein</fullName>
    </recommendedName>
</protein>
<proteinExistence type="predicted"/>
<dbReference type="Pfam" id="PF12770">
    <property type="entry name" value="CHAT"/>
    <property type="match status" value="1"/>
</dbReference>
<dbReference type="InterPro" id="IPR019734">
    <property type="entry name" value="TPR_rpt"/>
</dbReference>
<feature type="repeat" description="TPR" evidence="3">
    <location>
        <begin position="60"/>
        <end position="93"/>
    </location>
</feature>
<keyword evidence="1" id="KW-0677">Repeat</keyword>
<dbReference type="PROSITE" id="PS50005">
    <property type="entry name" value="TPR"/>
    <property type="match status" value="4"/>
</dbReference>
<evidence type="ECO:0000256" key="4">
    <source>
        <dbReference type="SAM" id="Coils"/>
    </source>
</evidence>
<keyword evidence="7" id="KW-1185">Reference proteome</keyword>
<name>A0A917LQF2_9FLAO</name>
<evidence type="ECO:0000256" key="2">
    <source>
        <dbReference type="ARBA" id="ARBA00022803"/>
    </source>
</evidence>
<dbReference type="Pfam" id="PF13181">
    <property type="entry name" value="TPR_8"/>
    <property type="match status" value="1"/>
</dbReference>
<keyword evidence="2 3" id="KW-0802">TPR repeat</keyword>
<evidence type="ECO:0000259" key="5">
    <source>
        <dbReference type="Pfam" id="PF12770"/>
    </source>
</evidence>
<dbReference type="Pfam" id="PF13374">
    <property type="entry name" value="TPR_10"/>
    <property type="match status" value="1"/>
</dbReference>
<feature type="coiled-coil region" evidence="4">
    <location>
        <begin position="275"/>
        <end position="302"/>
    </location>
</feature>
<sequence>MEKFKAMKIIVFMFFITSPLFGQKFNDSIFYYHDKKDFNKALLFADTIKIKFGNNSYEYATSLKSLGIIYQREGNYEKAIDLHLKSIEIQKAFYTENQEDYLTLLNNLANCYSSLGNYNKAEKIFIEALSVSKPNNLDYATIQTNLGKVYNNLGDFKLAEEYHKQSIEIFKDILGENHSKYRIAYGNLASNYIDQYKFSEAEIIFKNNLSFYELHDDKENPEYLTTLNNLGYLYKITGKYELSEIYYLKSYNIRKIILGENHPDFMNSENNLAELYRLKGDYKKAERILQELTKKRKELLGENNIDYLMSLNNLAVLYDEIGEFDKAEVFHLEGLNTRRQIFGDQDLRYAISLSNVGLHYKDKGDFMNAEEYYIKSLNIRKNILGTENLDYSTSLNNLGMFYIQIKNYTKAQDYLMQSLAIKIKILGNNHIDCALVLNNLAVLYLKQGKYIEAEFFAKNNVDIIIDNLGTENLNYADAIHQLASCQELKGDSIKAEELYLSSLEIKTKVLNENHPEFISTYNNLAVFYLNINNYDKSKFYALKALKLIQNSYGVYNDRYLHSLYNSIILYDEMNDDFMVEELILQISIPLRQRFLRSINFLSVKEQTNYYKSFEAFRFFPLSYIQKKTNLSGGITTNSYEIETLVKSLSLRNQQRIKNNILKTKDTILVNSYTQFINQKKQLTQWDKLPLSDRPQAYEQLDIDTEKLEKYLSRNSSDFATSENALSINFSQVQEKLKSNEIIIDLVAYNYYDTKWTDSIMYSAFIIGKNYISPKYIPLFEQHQLDSLLNQTGAPEASINKLYTGLAISDLFIASLSKELEGITTIFIVPSGLGHQIDFAALPFSENKTLGEVFKVHLLGSSSSLINYDSIVFKQQQNLELLLYGDIDYDKQSAISSVGNDIVITEVEDDFMELVSRSGINTWSYLPGTAKEVTTIKKQSNANGYAARIINGTQATKSSILQLDGKTTPFVLHLATHGYFFENPTILEDNNLEKTKPSYYKASEDSMLRSGLVFSGVNTYWGEPIKSSVIDDGILTAKEISNLDLSSCQLVVLSACETGLGDINGSEGVFGLQRAFKMAGVKNIIMSLWKVPDAQTAELFELFYGYCFQGESVHESLRMAQGDMKKKYSPYYWAGFVLLE</sequence>
<evidence type="ECO:0000256" key="3">
    <source>
        <dbReference type="PROSITE-ProRule" id="PRU00339"/>
    </source>
</evidence>
<reference evidence="6" key="2">
    <citation type="submission" date="2020-09" db="EMBL/GenBank/DDBJ databases">
        <authorList>
            <person name="Sun Q."/>
            <person name="Zhou Y."/>
        </authorList>
    </citation>
    <scope>NUCLEOTIDE SEQUENCE</scope>
    <source>
        <strain evidence="6">CGMCC 1.12751</strain>
    </source>
</reference>
<dbReference type="PANTHER" id="PTHR45641:SF19">
    <property type="entry name" value="NEPHROCYSTIN-3"/>
    <property type="match status" value="1"/>
</dbReference>
<dbReference type="SUPFAM" id="SSF48452">
    <property type="entry name" value="TPR-like"/>
    <property type="match status" value="3"/>
</dbReference>
<comment type="caution">
    <text evidence="6">The sequence shown here is derived from an EMBL/GenBank/DDBJ whole genome shotgun (WGS) entry which is preliminary data.</text>
</comment>
<dbReference type="Gene3D" id="1.25.40.10">
    <property type="entry name" value="Tetratricopeptide repeat domain"/>
    <property type="match status" value="3"/>
</dbReference>
<dbReference type="InterPro" id="IPR024983">
    <property type="entry name" value="CHAT_dom"/>
</dbReference>
<dbReference type="InterPro" id="IPR011990">
    <property type="entry name" value="TPR-like_helical_dom_sf"/>
</dbReference>
<evidence type="ECO:0000313" key="6">
    <source>
        <dbReference type="EMBL" id="GGG51793.1"/>
    </source>
</evidence>
<accession>A0A917LQF2</accession>
<gene>
    <name evidence="6" type="ORF">GCM10010976_23690</name>
</gene>
<feature type="domain" description="CHAT" evidence="5">
    <location>
        <begin position="806"/>
        <end position="1137"/>
    </location>
</feature>
<reference evidence="6" key="1">
    <citation type="journal article" date="2014" name="Int. J. Syst. Evol. Microbiol.">
        <title>Complete genome sequence of Corynebacterium casei LMG S-19264T (=DSM 44701T), isolated from a smear-ripened cheese.</title>
        <authorList>
            <consortium name="US DOE Joint Genome Institute (JGI-PGF)"/>
            <person name="Walter F."/>
            <person name="Albersmeier A."/>
            <person name="Kalinowski J."/>
            <person name="Ruckert C."/>
        </authorList>
    </citation>
    <scope>NUCLEOTIDE SEQUENCE</scope>
    <source>
        <strain evidence="6">CGMCC 1.12751</strain>
    </source>
</reference>
<feature type="repeat" description="TPR" evidence="3">
    <location>
        <begin position="350"/>
        <end position="383"/>
    </location>
</feature>
<dbReference type="Proteomes" id="UP000625976">
    <property type="component" value="Unassembled WGS sequence"/>
</dbReference>
<dbReference type="PANTHER" id="PTHR45641">
    <property type="entry name" value="TETRATRICOPEPTIDE REPEAT PROTEIN (AFU_ORTHOLOGUE AFUA_6G03870)"/>
    <property type="match status" value="1"/>
</dbReference>